<dbReference type="OrthoDB" id="9808260at2"/>
<dbReference type="InterPro" id="IPR038636">
    <property type="entry name" value="Wzi_sf"/>
</dbReference>
<accession>A0A507ZTP1</accession>
<gene>
    <name evidence="1" type="ORF">FKR84_03770</name>
</gene>
<dbReference type="EMBL" id="VIAR01000003">
    <property type="protein sequence ID" value="TQD39624.1"/>
    <property type="molecule type" value="Genomic_DNA"/>
</dbReference>
<reference evidence="1 2" key="1">
    <citation type="submission" date="2019-06" db="EMBL/GenBank/DDBJ databases">
        <title>Flavibacter putida gen. nov., sp. nov., a novel marine bacterium of the family Flavobacteriaceae isolated from coastal seawater.</title>
        <authorList>
            <person name="Feng X."/>
        </authorList>
    </citation>
    <scope>NUCLEOTIDE SEQUENCE [LARGE SCALE GENOMIC DNA]</scope>
    <source>
        <strain evidence="1 2">PLHSN227</strain>
    </source>
</reference>
<dbReference type="Proteomes" id="UP000317169">
    <property type="component" value="Unassembled WGS sequence"/>
</dbReference>
<dbReference type="RefSeq" id="WP_141420867.1">
    <property type="nucleotide sequence ID" value="NZ_VIAR01000003.1"/>
</dbReference>
<name>A0A507ZTP1_9FLAO</name>
<organism evidence="1 2">
    <name type="scientific">Haloflavibacter putidus</name>
    <dbReference type="NCBI Taxonomy" id="2576776"/>
    <lineage>
        <taxon>Bacteria</taxon>
        <taxon>Pseudomonadati</taxon>
        <taxon>Bacteroidota</taxon>
        <taxon>Flavobacteriia</taxon>
        <taxon>Flavobacteriales</taxon>
        <taxon>Flavobacteriaceae</taxon>
        <taxon>Haloflavibacter</taxon>
    </lineage>
</organism>
<dbReference type="Gene3D" id="2.40.160.130">
    <property type="entry name" value="Capsule assembly protein Wzi"/>
    <property type="match status" value="1"/>
</dbReference>
<dbReference type="SUPFAM" id="SSF74653">
    <property type="entry name" value="TolA/TonB C-terminal domain"/>
    <property type="match status" value="1"/>
</dbReference>
<dbReference type="AlphaFoldDB" id="A0A507ZTP1"/>
<evidence type="ECO:0000313" key="2">
    <source>
        <dbReference type="Proteomes" id="UP000317169"/>
    </source>
</evidence>
<evidence type="ECO:0000313" key="1">
    <source>
        <dbReference type="EMBL" id="TQD39624.1"/>
    </source>
</evidence>
<proteinExistence type="predicted"/>
<dbReference type="Gene3D" id="3.30.1150.10">
    <property type="match status" value="1"/>
</dbReference>
<comment type="caution">
    <text evidence="1">The sequence shown here is derived from an EMBL/GenBank/DDBJ whole genome shotgun (WGS) entry which is preliminary data.</text>
</comment>
<keyword evidence="2" id="KW-1185">Reference proteome</keyword>
<sequence length="715" mass="82703">MRQFLGSLLFIFPLLIFGQENVGKSERYPIFPACDSVSAKMQENCFNKTLIKKLKENFKLPALVAEENYTGQVTVLFEVTPEGNFRSIYVDAYYEELKTEIERVIKELPQVKPATYNGRPIFMQFKMPVRIPIEENTAKTLPIDTKKYSTFGAENTKETTQTKKSTNRINTEYDSISKNTTGKNWGNPSYSSNINIPFSHEVYSRFDDDLNQIGTNAHTAVKPYLYKKVNTYYNFEEEKKNLAYDTDTWFGRKFFNEHLVRLQGEDFWFTADVAADLQIGKDFDADFNYTYNNTRAAVIQGGLGDSFNFYAAVYESQGRFAQYFNQYAESIRPDGGNPAIIPGRGIAKDFRGEDYDYPLAEGYISYSPSKFFNLQFGHGKNFIGDGYRSMLMSDAASPYPYFKVTTNFWKLQYTNTWMSMRDVRPAVTDSGSFRTKYMATHYLSYNVTKRLNIGLFESVVWENDNDRGFDLNYLNPIIFYRAIEFSTGSRGGNALIGLSGKYKWSDHFNMYAQLMIDEFSSGDIFGGKQSFKNKLAYQIGLKYFNAFDVNNLQLQLEYNQARPYTYSHNTITLNYGHNNQSLAHLWGANFREVIAIARYKKNRWYGSAKLIVGKRGLELEKDLDPYYGGDIYGSEYDIETKDGNEILQGNKTDFFYGEVELGYIVNPATNLKVYTNIIHRKLDSSIPDTPRKLQENTTWLNFGFRTDLFNWYYDF</sequence>
<protein>
    <submittedName>
        <fullName evidence="1">Gliding motility protein RemB</fullName>
    </submittedName>
</protein>